<dbReference type="AlphaFoldDB" id="A0A2A8D1C2"/>
<protein>
    <submittedName>
        <fullName evidence="2">Uncharacterized protein</fullName>
    </submittedName>
</protein>
<reference evidence="2 3" key="1">
    <citation type="submission" date="2017-10" db="EMBL/GenBank/DDBJ databases">
        <title>Draft genome of Longibacter Salinarum.</title>
        <authorList>
            <person name="Goh K.M."/>
            <person name="Shamsir M.S."/>
            <person name="Lim S.W."/>
        </authorList>
    </citation>
    <scope>NUCLEOTIDE SEQUENCE [LARGE SCALE GENOMIC DNA]</scope>
    <source>
        <strain evidence="2 3">KCTC 52045</strain>
    </source>
</reference>
<sequence>MSRLDAEESKRVERLQTCAREFVRLLHDMPVSSTRKQTAIRLLIKAVRLVTPDPSASSGLDSDLGSPDTSDEGSGIQSLGSSNGVVQKSSPSSSPQKAVRSAVAQM</sequence>
<gene>
    <name evidence="2" type="ORF">CRI94_00240</name>
</gene>
<organism evidence="2 3">
    <name type="scientific">Longibacter salinarum</name>
    <dbReference type="NCBI Taxonomy" id="1850348"/>
    <lineage>
        <taxon>Bacteria</taxon>
        <taxon>Pseudomonadati</taxon>
        <taxon>Rhodothermota</taxon>
        <taxon>Rhodothermia</taxon>
        <taxon>Rhodothermales</taxon>
        <taxon>Salisaetaceae</taxon>
        <taxon>Longibacter</taxon>
    </lineage>
</organism>
<feature type="compositionally biased region" description="Low complexity" evidence="1">
    <location>
        <begin position="52"/>
        <end position="68"/>
    </location>
</feature>
<comment type="caution">
    <text evidence="2">The sequence shown here is derived from an EMBL/GenBank/DDBJ whole genome shotgun (WGS) entry which is preliminary data.</text>
</comment>
<feature type="compositionally biased region" description="Low complexity" evidence="1">
    <location>
        <begin position="81"/>
        <end position="97"/>
    </location>
</feature>
<dbReference type="Proteomes" id="UP000220102">
    <property type="component" value="Unassembled WGS sequence"/>
</dbReference>
<evidence type="ECO:0000313" key="3">
    <source>
        <dbReference type="Proteomes" id="UP000220102"/>
    </source>
</evidence>
<evidence type="ECO:0000313" key="2">
    <source>
        <dbReference type="EMBL" id="PEN14762.1"/>
    </source>
</evidence>
<feature type="region of interest" description="Disordered" evidence="1">
    <location>
        <begin position="52"/>
        <end position="106"/>
    </location>
</feature>
<accession>A0A2A8D1C2</accession>
<dbReference type="EMBL" id="PDEQ01000001">
    <property type="protein sequence ID" value="PEN14762.1"/>
    <property type="molecule type" value="Genomic_DNA"/>
</dbReference>
<proteinExistence type="predicted"/>
<evidence type="ECO:0000256" key="1">
    <source>
        <dbReference type="SAM" id="MobiDB-lite"/>
    </source>
</evidence>
<name>A0A2A8D1C2_9BACT</name>
<keyword evidence="3" id="KW-1185">Reference proteome</keyword>
<dbReference type="RefSeq" id="WP_098073655.1">
    <property type="nucleotide sequence ID" value="NZ_PDEQ01000001.1"/>
</dbReference>